<evidence type="ECO:0000313" key="3">
    <source>
        <dbReference type="EMBL" id="RIB19354.1"/>
    </source>
</evidence>
<dbReference type="InterPro" id="IPR011009">
    <property type="entry name" value="Kinase-like_dom_sf"/>
</dbReference>
<comment type="caution">
    <text evidence="3">The sequence shown here is derived from an EMBL/GenBank/DDBJ whole genome shotgun (WGS) entry which is preliminary data.</text>
</comment>
<feature type="binding site" evidence="1">
    <location>
        <position position="49"/>
    </location>
    <ligand>
        <name>ATP</name>
        <dbReference type="ChEBI" id="CHEBI:30616"/>
    </ligand>
</feature>
<dbReference type="InterPro" id="IPR001245">
    <property type="entry name" value="Ser-Thr/Tyr_kinase_cat_dom"/>
</dbReference>
<reference evidence="3 4" key="1">
    <citation type="submission" date="2018-06" db="EMBL/GenBank/DDBJ databases">
        <title>Comparative genomics reveals the genomic features of Rhizophagus irregularis, R. cerebriforme, R. diaphanum and Gigaspora rosea, and their symbiotic lifestyle signature.</title>
        <authorList>
            <person name="Morin E."/>
            <person name="San Clemente H."/>
            <person name="Chen E.C.H."/>
            <person name="De La Providencia I."/>
            <person name="Hainaut M."/>
            <person name="Kuo A."/>
            <person name="Kohler A."/>
            <person name="Murat C."/>
            <person name="Tang N."/>
            <person name="Roy S."/>
            <person name="Loubradou J."/>
            <person name="Henrissat B."/>
            <person name="Grigoriev I.V."/>
            <person name="Corradi N."/>
            <person name="Roux C."/>
            <person name="Martin F.M."/>
        </authorList>
    </citation>
    <scope>NUCLEOTIDE SEQUENCE [LARGE SCALE GENOMIC DNA]</scope>
    <source>
        <strain evidence="3 4">DAOM 194757</strain>
    </source>
</reference>
<evidence type="ECO:0000313" key="4">
    <source>
        <dbReference type="Proteomes" id="UP000266673"/>
    </source>
</evidence>
<keyword evidence="1" id="KW-0067">ATP-binding</keyword>
<dbReference type="SUPFAM" id="SSF56112">
    <property type="entry name" value="Protein kinase-like (PK-like)"/>
    <property type="match status" value="1"/>
</dbReference>
<proteinExistence type="predicted"/>
<accession>A0A397VA26</accession>
<organism evidence="3 4">
    <name type="scientific">Gigaspora rosea</name>
    <dbReference type="NCBI Taxonomy" id="44941"/>
    <lineage>
        <taxon>Eukaryota</taxon>
        <taxon>Fungi</taxon>
        <taxon>Fungi incertae sedis</taxon>
        <taxon>Mucoromycota</taxon>
        <taxon>Glomeromycotina</taxon>
        <taxon>Glomeromycetes</taxon>
        <taxon>Diversisporales</taxon>
        <taxon>Gigasporaceae</taxon>
        <taxon>Gigaspora</taxon>
    </lineage>
</organism>
<dbReference type="Pfam" id="PF07714">
    <property type="entry name" value="PK_Tyr_Ser-Thr"/>
    <property type="match status" value="1"/>
</dbReference>
<dbReference type="GO" id="GO:0005524">
    <property type="term" value="F:ATP binding"/>
    <property type="evidence" value="ECO:0007669"/>
    <property type="project" value="UniProtKB-UniRule"/>
</dbReference>
<dbReference type="Gene3D" id="1.10.510.10">
    <property type="entry name" value="Transferase(Phosphotransferase) domain 1"/>
    <property type="match status" value="1"/>
</dbReference>
<dbReference type="AlphaFoldDB" id="A0A397VA26"/>
<dbReference type="OrthoDB" id="2313242at2759"/>
<name>A0A397VA26_9GLOM</name>
<feature type="domain" description="Serine-threonine/tyrosine-protein kinase catalytic" evidence="2">
    <location>
        <begin position="13"/>
        <end position="104"/>
    </location>
</feature>
<sequence length="106" mass="12060">MIAWIFYDCLTDIKEIGRGGHATVYKATCLGGIIFKNASDESKRNVALKTVNLQEFVNHVNCNSNFCAPDVYGLTLNPKTGEYIMVFQYAEDGDLVYYLKKNWQHL</sequence>
<dbReference type="PROSITE" id="PS00107">
    <property type="entry name" value="PROTEIN_KINASE_ATP"/>
    <property type="match status" value="1"/>
</dbReference>
<keyword evidence="4" id="KW-1185">Reference proteome</keyword>
<dbReference type="GO" id="GO:0004672">
    <property type="term" value="F:protein kinase activity"/>
    <property type="evidence" value="ECO:0007669"/>
    <property type="project" value="InterPro"/>
</dbReference>
<dbReference type="EMBL" id="QKWP01000479">
    <property type="protein sequence ID" value="RIB19354.1"/>
    <property type="molecule type" value="Genomic_DNA"/>
</dbReference>
<feature type="non-terminal residue" evidence="3">
    <location>
        <position position="106"/>
    </location>
</feature>
<dbReference type="Proteomes" id="UP000266673">
    <property type="component" value="Unassembled WGS sequence"/>
</dbReference>
<protein>
    <recommendedName>
        <fullName evidence="2">Serine-threonine/tyrosine-protein kinase catalytic domain-containing protein</fullName>
    </recommendedName>
</protein>
<dbReference type="InterPro" id="IPR017441">
    <property type="entry name" value="Protein_kinase_ATP_BS"/>
</dbReference>
<evidence type="ECO:0000259" key="2">
    <source>
        <dbReference type="Pfam" id="PF07714"/>
    </source>
</evidence>
<gene>
    <name evidence="3" type="ORF">C2G38_2083314</name>
</gene>
<keyword evidence="1" id="KW-0547">Nucleotide-binding</keyword>
<evidence type="ECO:0000256" key="1">
    <source>
        <dbReference type="PROSITE-ProRule" id="PRU10141"/>
    </source>
</evidence>